<dbReference type="GO" id="GO:0005634">
    <property type="term" value="C:nucleus"/>
    <property type="evidence" value="ECO:0007669"/>
    <property type="project" value="TreeGrafter"/>
</dbReference>
<keyword evidence="4" id="KW-0723">Serine/threonine-protein kinase</keyword>
<keyword evidence="3" id="KW-0963">Cytoplasm</keyword>
<dbReference type="GO" id="GO:0005524">
    <property type="term" value="F:ATP binding"/>
    <property type="evidence" value="ECO:0007669"/>
    <property type="project" value="UniProtKB-UniRule"/>
</dbReference>
<dbReference type="SMART" id="SM00220">
    <property type="entry name" value="S_TKc"/>
    <property type="match status" value="1"/>
</dbReference>
<dbReference type="InterPro" id="IPR000719">
    <property type="entry name" value="Prot_kinase_dom"/>
</dbReference>
<dbReference type="Proteomes" id="UP000077115">
    <property type="component" value="Unassembled WGS sequence"/>
</dbReference>
<feature type="compositionally biased region" description="Polar residues" evidence="11">
    <location>
        <begin position="107"/>
        <end position="147"/>
    </location>
</feature>
<evidence type="ECO:0000256" key="7">
    <source>
        <dbReference type="ARBA" id="ARBA00022741"/>
    </source>
</evidence>
<reference evidence="13 14" key="1">
    <citation type="submission" date="2006-10" db="EMBL/GenBank/DDBJ databases">
        <title>The Genome Sequence of Batrachochytrium dendrobatidis JEL423.</title>
        <authorList>
            <consortium name="The Broad Institute Genome Sequencing Platform"/>
            <person name="Birren B."/>
            <person name="Lander E."/>
            <person name="Galagan J."/>
            <person name="Cuomo C."/>
            <person name="Devon K."/>
            <person name="Jaffe D."/>
            <person name="Butler J."/>
            <person name="Alvarez P."/>
            <person name="Gnerre S."/>
            <person name="Grabherr M."/>
            <person name="Kleber M."/>
            <person name="Mauceli E."/>
            <person name="Brockman W."/>
            <person name="Young S."/>
            <person name="LaButti K."/>
            <person name="Sykes S."/>
            <person name="DeCaprio D."/>
            <person name="Crawford M."/>
            <person name="Koehrsen M."/>
            <person name="Engels R."/>
            <person name="Montgomery P."/>
            <person name="Pearson M."/>
            <person name="Howarth C."/>
            <person name="Larson L."/>
            <person name="White J."/>
            <person name="O'Leary S."/>
            <person name="Kodira C."/>
            <person name="Zeng Q."/>
            <person name="Yandava C."/>
            <person name="Alvarado L."/>
            <person name="Longcore J."/>
            <person name="James T."/>
        </authorList>
    </citation>
    <scope>NUCLEOTIDE SEQUENCE [LARGE SCALE GENOMIC DNA]</scope>
    <source>
        <strain evidence="13 14">JEL423</strain>
    </source>
</reference>
<evidence type="ECO:0000256" key="10">
    <source>
        <dbReference type="PROSITE-ProRule" id="PRU10141"/>
    </source>
</evidence>
<dbReference type="VEuPathDB" id="FungiDB:BDEG_27383"/>
<dbReference type="GO" id="GO:0005737">
    <property type="term" value="C:cytoplasm"/>
    <property type="evidence" value="ECO:0007669"/>
    <property type="project" value="UniProtKB-SubCell"/>
</dbReference>
<feature type="compositionally biased region" description="Polar residues" evidence="11">
    <location>
        <begin position="1382"/>
        <end position="1392"/>
    </location>
</feature>
<evidence type="ECO:0000256" key="2">
    <source>
        <dbReference type="ARBA" id="ARBA00008867"/>
    </source>
</evidence>
<feature type="domain" description="Protein kinase" evidence="12">
    <location>
        <begin position="363"/>
        <end position="693"/>
    </location>
</feature>
<evidence type="ECO:0000256" key="3">
    <source>
        <dbReference type="ARBA" id="ARBA00022490"/>
    </source>
</evidence>
<comment type="subcellular location">
    <subcellularLocation>
        <location evidence="1">Cytoplasm</location>
    </subcellularLocation>
</comment>
<evidence type="ECO:0000256" key="4">
    <source>
        <dbReference type="ARBA" id="ARBA00022527"/>
    </source>
</evidence>
<dbReference type="GO" id="GO:0004713">
    <property type="term" value="F:protein tyrosine kinase activity"/>
    <property type="evidence" value="ECO:0007669"/>
    <property type="project" value="TreeGrafter"/>
</dbReference>
<comment type="similarity">
    <text evidence="2">Belongs to the protein kinase superfamily. CMGC Ser/Thr protein kinase family. MNB/DYRK subfamily.</text>
</comment>
<feature type="compositionally biased region" description="Basic and acidic residues" evidence="11">
    <location>
        <begin position="781"/>
        <end position="791"/>
    </location>
</feature>
<dbReference type="CDD" id="cd14212">
    <property type="entry name" value="PKc_YAK1"/>
    <property type="match status" value="1"/>
</dbReference>
<dbReference type="GO" id="GO:0004674">
    <property type="term" value="F:protein serine/threonine kinase activity"/>
    <property type="evidence" value="ECO:0007669"/>
    <property type="project" value="UniProtKB-KW"/>
</dbReference>
<evidence type="ECO:0000256" key="6">
    <source>
        <dbReference type="ARBA" id="ARBA00022679"/>
    </source>
</evidence>
<feature type="compositionally biased region" description="Low complexity" evidence="11">
    <location>
        <begin position="1337"/>
        <end position="1355"/>
    </location>
</feature>
<organism evidence="13 14">
    <name type="scientific">Batrachochytrium dendrobatidis (strain JEL423)</name>
    <dbReference type="NCBI Taxonomy" id="403673"/>
    <lineage>
        <taxon>Eukaryota</taxon>
        <taxon>Fungi</taxon>
        <taxon>Fungi incertae sedis</taxon>
        <taxon>Chytridiomycota</taxon>
        <taxon>Chytridiomycota incertae sedis</taxon>
        <taxon>Chytridiomycetes</taxon>
        <taxon>Rhizophydiales</taxon>
        <taxon>Rhizophydiales incertae sedis</taxon>
        <taxon>Batrachochytrium</taxon>
    </lineage>
</organism>
<dbReference type="eggNOG" id="KOG0667">
    <property type="taxonomic scope" value="Eukaryota"/>
</dbReference>
<feature type="region of interest" description="Disordered" evidence="11">
    <location>
        <begin position="1337"/>
        <end position="1392"/>
    </location>
</feature>
<feature type="region of interest" description="Disordered" evidence="11">
    <location>
        <begin position="1266"/>
        <end position="1308"/>
    </location>
</feature>
<proteinExistence type="inferred from homology"/>
<feature type="compositionally biased region" description="Low complexity" evidence="11">
    <location>
        <begin position="843"/>
        <end position="861"/>
    </location>
</feature>
<feature type="region of interest" description="Disordered" evidence="11">
    <location>
        <begin position="842"/>
        <end position="905"/>
    </location>
</feature>
<evidence type="ECO:0000313" key="14">
    <source>
        <dbReference type="Proteomes" id="UP000077115"/>
    </source>
</evidence>
<dbReference type="FunFam" id="1.10.510.10:FF:000380">
    <property type="entry name" value="Serine/threonine-protein kinase ppk15"/>
    <property type="match status" value="1"/>
</dbReference>
<feature type="binding site" evidence="10">
    <location>
        <position position="392"/>
    </location>
    <ligand>
        <name>ATP</name>
        <dbReference type="ChEBI" id="CHEBI:30616"/>
    </ligand>
</feature>
<dbReference type="InterPro" id="IPR050494">
    <property type="entry name" value="Ser_Thr_dual-spec_kinase"/>
</dbReference>
<evidence type="ECO:0000313" key="13">
    <source>
        <dbReference type="EMBL" id="OAJ44118.1"/>
    </source>
</evidence>
<feature type="region of interest" description="Disordered" evidence="11">
    <location>
        <begin position="991"/>
        <end position="1039"/>
    </location>
</feature>
<dbReference type="InterPro" id="IPR017441">
    <property type="entry name" value="Protein_kinase_ATP_BS"/>
</dbReference>
<evidence type="ECO:0000256" key="9">
    <source>
        <dbReference type="ARBA" id="ARBA00022840"/>
    </source>
</evidence>
<evidence type="ECO:0000256" key="5">
    <source>
        <dbReference type="ARBA" id="ARBA00022553"/>
    </source>
</evidence>
<evidence type="ECO:0000256" key="1">
    <source>
        <dbReference type="ARBA" id="ARBA00004496"/>
    </source>
</evidence>
<feature type="compositionally biased region" description="Low complexity" evidence="11">
    <location>
        <begin position="991"/>
        <end position="1022"/>
    </location>
</feature>
<dbReference type="Gene3D" id="1.10.510.10">
    <property type="entry name" value="Transferase(Phosphotransferase) domain 1"/>
    <property type="match status" value="1"/>
</dbReference>
<dbReference type="PANTHER" id="PTHR24058">
    <property type="entry name" value="DUAL SPECIFICITY PROTEIN KINASE"/>
    <property type="match status" value="1"/>
</dbReference>
<keyword evidence="6" id="KW-0808">Transferase</keyword>
<accession>A0A177WVN9</accession>
<feature type="region of interest" description="Disordered" evidence="11">
    <location>
        <begin position="106"/>
        <end position="177"/>
    </location>
</feature>
<dbReference type="SUPFAM" id="SSF56112">
    <property type="entry name" value="Protein kinase-like (PK-like)"/>
    <property type="match status" value="1"/>
</dbReference>
<keyword evidence="8" id="KW-0418">Kinase</keyword>
<dbReference type="InterPro" id="IPR011009">
    <property type="entry name" value="Kinase-like_dom_sf"/>
</dbReference>
<evidence type="ECO:0000256" key="8">
    <source>
        <dbReference type="ARBA" id="ARBA00022777"/>
    </source>
</evidence>
<feature type="compositionally biased region" description="Low complexity" evidence="11">
    <location>
        <begin position="1"/>
        <end position="27"/>
    </location>
</feature>
<feature type="compositionally biased region" description="Polar residues" evidence="11">
    <location>
        <begin position="792"/>
        <end position="806"/>
    </location>
</feature>
<sequence>MHNQQPFQEPFQEPSQEPSQKPSQKPQRLSYNNESNSASTQDTSVPTNSHRSSISNRPAALILGLPSSTTVSGVLMSGLNTAPPAYSTSGSFYSFGAPLPSALAATHHSSNTPASNEFRSVYNDSQHSGPTSSSNPVHSVQSVQSGLSFEHQPTDIVSNFTGNTTEPASPSPTTTSLLHELERRRSLFVAKTKAASLMVPSAPTITIDSPGFTASTLDNPNLNVIGAGARSVSAVDSCVTRSGSSKDRAMSNHSSISTPGVAKGFLSFLSFKSNLAAFSHIQPIKKDLSSSGSMPSLTTRLSQYLILTYSRCSPQFTYQQGNNPRRVLTKPSKPVHNDGFDNEDYDYILYVNDILGLPDSQQYQILDILGQGTFGQVVKCENTKTKELVAVKVIKNKPAYYNQSLFEVTILEMLNKKHDKEDKHHLVRMKDTFLFRNHLCIIFEMLSVNLYELIKQNQFHGLSTNLVRVFVTQILDGLIVLSRAGIIHCDLKPENILLKNLESPAIKIIDFGSACHENQTVYTYIQSRFYRSPEVLLGLPYTSSIDMWSVGCIAAELFLGLPLFPGSSEYNQIARIVEMLGIPPGYMCERSRHALNFFDKHDGSNNKNVFSLKSMESYMKERGTVEQPSKRYFKGTTLPEIINTYPVMRKLSPEEVAKETANRLAFIDFLQGLLNLNPLERWSPQQAKQHPFLTGEKFMGRFEPSRSRPASSIGVSGGTTVTTTLQSGEVREIRGTRPRAATIGGTKVQTAPPQLQKLAAISQQSGDANLFRSENGVARNSRGDGSEHLERSGQQGKQHGSQANRHQQSRQRHGGTGNAPQLQPLKIPLPMSSDAEMLATFHQQTQSQGVQQPSFPQSQQVHMSAIMTPRSSTSQFPPRSATLEQSSQYPQPDTDAPNNVPPQGQHAHMLQVVGNFADFQIQSRQSMHGGAPLSAVQGSSGSNSLFGPPPAHQNHYRRTSVAGIPGPDQRGQAQSQSQAMLEAELRYQQFQQLQQQQARHLQSRQQSDTAGSSPRSSRSSHLNAHHLHNNPPPSPHHRTMHMDVYRQTSTDSSHAFPFRKAQSHHTITGNLEPSMSATSSLMPLPPSAYGGYHNGDTSRDSIGVDGHPHYGNMGERHRLPSRIPSAANSTEWEPFDDMRDVESIASFSGSAVGSYSGHRQSGGMDNYRNSDRRYSQDHSMESSFAVMGNDPRPIARSTSYSQSQQLNVSGDDDRLSKSMSVPHMVGLPTNIAQGSSQQHLSQSQLHFEQLQVLSQAATMLEDPSIQKEYTPNDSEGQYQPSQSARGSDQQPNGSYILKMVNNPSAPSAIGSPGMRAFFHGGHSRSFGDRSMQSLYQGMPLSPLGSSSSLSQRQSSNYLNGSHMMDALPTLSASHHPPMPSGFLSSRRSSQMS</sequence>
<gene>
    <name evidence="13" type="ORF">BDEG_27383</name>
</gene>
<feature type="region of interest" description="Disordered" evidence="11">
    <location>
        <begin position="1150"/>
        <end position="1220"/>
    </location>
</feature>
<dbReference type="PROSITE" id="PS50011">
    <property type="entry name" value="PROTEIN_KINASE_DOM"/>
    <property type="match status" value="1"/>
</dbReference>
<dbReference type="FunFam" id="3.30.200.20:FF:000087">
    <property type="entry name" value="Dual specificity tyrosine-phosphorylation-regulated kinase 1A"/>
    <property type="match status" value="1"/>
</dbReference>
<feature type="compositionally biased region" description="Polar residues" evidence="11">
    <location>
        <begin position="29"/>
        <end position="53"/>
    </location>
</feature>
<feature type="compositionally biased region" description="Low complexity" evidence="11">
    <location>
        <begin position="164"/>
        <end position="177"/>
    </location>
</feature>
<feature type="region of interest" description="Disordered" evidence="11">
    <location>
        <begin position="776"/>
        <end position="827"/>
    </location>
</feature>
<evidence type="ECO:0000256" key="11">
    <source>
        <dbReference type="SAM" id="MobiDB-lite"/>
    </source>
</evidence>
<keyword evidence="9 10" id="KW-0067">ATP-binding</keyword>
<dbReference type="OrthoDB" id="9332038at2759"/>
<feature type="compositionally biased region" description="Polar residues" evidence="11">
    <location>
        <begin position="936"/>
        <end position="945"/>
    </location>
</feature>
<dbReference type="Gene3D" id="3.30.200.20">
    <property type="entry name" value="Phosphorylase Kinase, domain 1"/>
    <property type="match status" value="1"/>
</dbReference>
<reference evidence="13 14" key="2">
    <citation type="submission" date="2016-05" db="EMBL/GenBank/DDBJ databases">
        <title>Lineage-specific infection strategies underlie the spectrum of fungal disease in amphibians.</title>
        <authorList>
            <person name="Cuomo C.A."/>
            <person name="Farrer R.A."/>
            <person name="James T."/>
            <person name="Longcore J."/>
            <person name="Birren B."/>
        </authorList>
    </citation>
    <scope>NUCLEOTIDE SEQUENCE [LARGE SCALE GENOMIC DNA]</scope>
    <source>
        <strain evidence="13 14">JEL423</strain>
    </source>
</reference>
<dbReference type="EMBL" id="DS022311">
    <property type="protein sequence ID" value="OAJ44118.1"/>
    <property type="molecule type" value="Genomic_DNA"/>
</dbReference>
<feature type="compositionally biased region" description="Basic and acidic residues" evidence="11">
    <location>
        <begin position="1168"/>
        <end position="1180"/>
    </location>
</feature>
<feature type="compositionally biased region" description="Polar residues" evidence="11">
    <location>
        <begin position="1267"/>
        <end position="1293"/>
    </location>
</feature>
<dbReference type="STRING" id="403673.A0A177WVN9"/>
<dbReference type="Pfam" id="PF00069">
    <property type="entry name" value="Pkinase"/>
    <property type="match status" value="1"/>
</dbReference>
<dbReference type="InterPro" id="IPR008271">
    <property type="entry name" value="Ser/Thr_kinase_AS"/>
</dbReference>
<feature type="region of interest" description="Disordered" evidence="11">
    <location>
        <begin position="928"/>
        <end position="979"/>
    </location>
</feature>
<feature type="compositionally biased region" description="Polar residues" evidence="11">
    <location>
        <begin position="869"/>
        <end position="891"/>
    </location>
</feature>
<keyword evidence="7 10" id="KW-0547">Nucleotide-binding</keyword>
<feature type="compositionally biased region" description="Polar residues" evidence="11">
    <location>
        <begin position="1150"/>
        <end position="1159"/>
    </location>
</feature>
<evidence type="ECO:0000259" key="12">
    <source>
        <dbReference type="PROSITE" id="PS50011"/>
    </source>
</evidence>
<keyword evidence="5" id="KW-0597">Phosphoprotein</keyword>
<dbReference type="PROSITE" id="PS00108">
    <property type="entry name" value="PROTEIN_KINASE_ST"/>
    <property type="match status" value="1"/>
</dbReference>
<feature type="region of interest" description="Disordered" evidence="11">
    <location>
        <begin position="702"/>
        <end position="751"/>
    </location>
</feature>
<name>A0A177WVN9_BATDL</name>
<feature type="region of interest" description="Disordered" evidence="11">
    <location>
        <begin position="1"/>
        <end position="53"/>
    </location>
</feature>
<protein>
    <recommendedName>
        <fullName evidence="12">Protein kinase domain-containing protein</fullName>
    </recommendedName>
</protein>
<feature type="compositionally biased region" description="Low complexity" evidence="11">
    <location>
        <begin position="711"/>
        <end position="724"/>
    </location>
</feature>
<feature type="compositionally biased region" description="Polar residues" evidence="11">
    <location>
        <begin position="1196"/>
        <end position="1208"/>
    </location>
</feature>
<dbReference type="PANTHER" id="PTHR24058:SF17">
    <property type="entry name" value="HOMEODOMAIN INTERACTING PROTEIN KINASE, ISOFORM D"/>
    <property type="match status" value="1"/>
</dbReference>
<dbReference type="PROSITE" id="PS00107">
    <property type="entry name" value="PROTEIN_KINASE_ATP"/>
    <property type="match status" value="1"/>
</dbReference>